<keyword evidence="3" id="KW-1185">Reference proteome</keyword>
<reference evidence="2 3" key="1">
    <citation type="journal article" date="2019" name="Mol. Ecol. Resour.">
        <title>Improving Illumina assemblies with Hi-C and long reads: an example with the North African dromedary.</title>
        <authorList>
            <person name="Elbers J.P."/>
            <person name="Rogers M.F."/>
            <person name="Perelman P.L."/>
            <person name="Proskuryakova A.A."/>
            <person name="Serdyukova N.A."/>
            <person name="Johnson W.E."/>
            <person name="Horin P."/>
            <person name="Corander J."/>
            <person name="Murphy D."/>
            <person name="Burger P.A."/>
        </authorList>
    </citation>
    <scope>NUCLEOTIDE SEQUENCE [LARGE SCALE GENOMIC DNA]</scope>
    <source>
        <strain evidence="2">Drom800</strain>
        <tissue evidence="2">Blood</tissue>
    </source>
</reference>
<feature type="region of interest" description="Disordered" evidence="1">
    <location>
        <begin position="1"/>
        <end position="38"/>
    </location>
</feature>
<dbReference type="EMBL" id="JWIN03000007">
    <property type="protein sequence ID" value="KAB1276148.1"/>
    <property type="molecule type" value="Genomic_DNA"/>
</dbReference>
<accession>A0A5N4DY95</accession>
<proteinExistence type="predicted"/>
<evidence type="ECO:0000313" key="3">
    <source>
        <dbReference type="Proteomes" id="UP000299084"/>
    </source>
</evidence>
<dbReference type="AlphaFoldDB" id="A0A5N4DY95"/>
<evidence type="ECO:0000313" key="2">
    <source>
        <dbReference type="EMBL" id="KAB1276148.1"/>
    </source>
</evidence>
<sequence>MENLCGLEGSQVPAEKVHSGLGMPGERNHERTASRKQKSKRLAEELTEAGVEEFPTDICRCLNSRL</sequence>
<comment type="caution">
    <text evidence="2">The sequence shown here is derived from an EMBL/GenBank/DDBJ whole genome shotgun (WGS) entry which is preliminary data.</text>
</comment>
<protein>
    <submittedName>
        <fullName evidence="2">Transmembrane protein 183</fullName>
    </submittedName>
</protein>
<keyword evidence="2" id="KW-0812">Transmembrane</keyword>
<evidence type="ECO:0000256" key="1">
    <source>
        <dbReference type="SAM" id="MobiDB-lite"/>
    </source>
</evidence>
<name>A0A5N4DY95_CAMDR</name>
<keyword evidence="2" id="KW-0472">Membrane</keyword>
<dbReference type="Proteomes" id="UP000299084">
    <property type="component" value="Unassembled WGS sequence"/>
</dbReference>
<gene>
    <name evidence="2" type="ORF">Cadr_000008592</name>
</gene>
<organism evidence="2 3">
    <name type="scientific">Camelus dromedarius</name>
    <name type="common">Dromedary</name>
    <name type="synonym">Arabian camel</name>
    <dbReference type="NCBI Taxonomy" id="9838"/>
    <lineage>
        <taxon>Eukaryota</taxon>
        <taxon>Metazoa</taxon>
        <taxon>Chordata</taxon>
        <taxon>Craniata</taxon>
        <taxon>Vertebrata</taxon>
        <taxon>Euteleostomi</taxon>
        <taxon>Mammalia</taxon>
        <taxon>Eutheria</taxon>
        <taxon>Laurasiatheria</taxon>
        <taxon>Artiodactyla</taxon>
        <taxon>Tylopoda</taxon>
        <taxon>Camelidae</taxon>
        <taxon>Camelus</taxon>
    </lineage>
</organism>